<reference evidence="2" key="1">
    <citation type="submission" date="2017-12" db="EMBL/GenBank/DDBJ databases">
        <title>High-resolution comparative analysis of great ape genomes.</title>
        <authorList>
            <person name="Pollen A."/>
            <person name="Hastie A."/>
            <person name="Hormozdiari F."/>
            <person name="Dougherty M."/>
            <person name="Liu R."/>
            <person name="Chaisson M."/>
            <person name="Hoppe E."/>
            <person name="Hill C."/>
            <person name="Pang A."/>
            <person name="Hillier L."/>
            <person name="Baker C."/>
            <person name="Armstrong J."/>
            <person name="Shendure J."/>
            <person name="Paten B."/>
            <person name="Wilson R."/>
            <person name="Chao H."/>
            <person name="Schneider V."/>
            <person name="Ventura M."/>
            <person name="Kronenberg Z."/>
            <person name="Murali S."/>
            <person name="Gordon D."/>
            <person name="Cantsilieris S."/>
            <person name="Munson K."/>
            <person name="Nelson B."/>
            <person name="Raja A."/>
            <person name="Underwood J."/>
            <person name="Diekhans M."/>
            <person name="Fiddes I."/>
            <person name="Haussler D."/>
            <person name="Eichler E."/>
        </authorList>
    </citation>
    <scope>NUCLEOTIDE SEQUENCE [LARGE SCALE GENOMIC DNA]</scope>
    <source>
        <strain evidence="2">Susie</strain>
    </source>
</reference>
<dbReference type="EMBL" id="NDHI03003573">
    <property type="protein sequence ID" value="PNJ19747.1"/>
    <property type="molecule type" value="Genomic_DNA"/>
</dbReference>
<proteinExistence type="predicted"/>
<sequence>MGLRYSGCLGSHVENAGEPDSWSSLSYEIPYGDCSVRHHRELDIYTLTFEADSHHEHPFPGDSCTGHIFKLMNIQQQLMKTNLKQMDNLMPLMMTAQDPSSAPETDGQFLPCAPEPTDPQRLSSSEKTESTQCCLGSPVAQTESPC</sequence>
<dbReference type="AlphaFoldDB" id="A0A2J8SG58"/>
<comment type="caution">
    <text evidence="2">The sequence shown here is derived from an EMBL/GenBank/DDBJ whole genome shotgun (WGS) entry which is preliminary data.</text>
</comment>
<name>A0A2J8SG58_PONAB</name>
<feature type="compositionally biased region" description="Polar residues" evidence="1">
    <location>
        <begin position="130"/>
        <end position="146"/>
    </location>
</feature>
<accession>A0A2J8SG58</accession>
<gene>
    <name evidence="2" type="ORF">CR201_G0043276</name>
</gene>
<organism evidence="2">
    <name type="scientific">Pongo abelii</name>
    <name type="common">Sumatran orangutan</name>
    <name type="synonym">Pongo pygmaeus abelii</name>
    <dbReference type="NCBI Taxonomy" id="9601"/>
    <lineage>
        <taxon>Eukaryota</taxon>
        <taxon>Metazoa</taxon>
        <taxon>Chordata</taxon>
        <taxon>Craniata</taxon>
        <taxon>Vertebrata</taxon>
        <taxon>Euteleostomi</taxon>
        <taxon>Mammalia</taxon>
        <taxon>Eutheria</taxon>
        <taxon>Euarchontoglires</taxon>
        <taxon>Primates</taxon>
        <taxon>Haplorrhini</taxon>
        <taxon>Catarrhini</taxon>
        <taxon>Hominidae</taxon>
        <taxon>Pongo</taxon>
    </lineage>
</organism>
<feature type="region of interest" description="Disordered" evidence="1">
    <location>
        <begin position="95"/>
        <end position="146"/>
    </location>
</feature>
<evidence type="ECO:0000256" key="1">
    <source>
        <dbReference type="SAM" id="MobiDB-lite"/>
    </source>
</evidence>
<feature type="non-terminal residue" evidence="2">
    <location>
        <position position="146"/>
    </location>
</feature>
<protein>
    <submittedName>
        <fullName evidence="2">AKAP13 isoform 24</fullName>
    </submittedName>
</protein>
<evidence type="ECO:0000313" key="2">
    <source>
        <dbReference type="EMBL" id="PNJ19747.1"/>
    </source>
</evidence>